<dbReference type="GO" id="GO:0005737">
    <property type="term" value="C:cytoplasm"/>
    <property type="evidence" value="ECO:0007669"/>
    <property type="project" value="UniProtKB-SubCell"/>
</dbReference>
<gene>
    <name evidence="6" type="ORF">SAMN04488558_101218</name>
</gene>
<dbReference type="EMBL" id="FOEN01000001">
    <property type="protein sequence ID" value="SEP62290.1"/>
    <property type="molecule type" value="Genomic_DNA"/>
</dbReference>
<dbReference type="InterPro" id="IPR006680">
    <property type="entry name" value="Amidohydro-rel"/>
</dbReference>
<dbReference type="OrthoDB" id="9776455at2"/>
<dbReference type="SUPFAM" id="SSF51338">
    <property type="entry name" value="Composite domain of metallo-dependent hydrolases"/>
    <property type="match status" value="1"/>
</dbReference>
<feature type="active site" description="Proton acceptor" evidence="2">
    <location>
        <position position="287"/>
    </location>
</feature>
<comment type="function">
    <text evidence="1">Catalyzes the hydrolytic cleavage of a subset of L-isoaspartyl (L-beta-aspartyl) dipeptides. Used to degrade proteins damaged by L-isoaspartyl residues formation.</text>
</comment>
<keyword evidence="7" id="KW-1185">Reference proteome</keyword>
<dbReference type="GO" id="GO:0006508">
    <property type="term" value="P:proteolysis"/>
    <property type="evidence" value="ECO:0007669"/>
    <property type="project" value="UniProtKB-KW"/>
</dbReference>
<dbReference type="PIRSF" id="PIRSF001238">
    <property type="entry name" value="IadA"/>
    <property type="match status" value="1"/>
</dbReference>
<dbReference type="GO" id="GO:0046872">
    <property type="term" value="F:metal ion binding"/>
    <property type="evidence" value="ECO:0007669"/>
    <property type="project" value="UniProtKB-KW"/>
</dbReference>
<comment type="cofactor">
    <cofactor evidence="1 4">
        <name>Zn(2+)</name>
        <dbReference type="ChEBI" id="CHEBI:29105"/>
    </cofactor>
    <text evidence="1 4">Binds 2 Zn(2+) ions per subunit.</text>
</comment>
<evidence type="ECO:0000256" key="3">
    <source>
        <dbReference type="PIRSR" id="PIRSR001238-2"/>
    </source>
</evidence>
<evidence type="ECO:0000256" key="1">
    <source>
        <dbReference type="PIRNR" id="PIRNR001238"/>
    </source>
</evidence>
<accession>A0A1H8ZCY8</accession>
<dbReference type="PANTHER" id="PTHR11647">
    <property type="entry name" value="HYDRANTOINASE/DIHYDROPYRIMIDINASE FAMILY MEMBER"/>
    <property type="match status" value="1"/>
</dbReference>
<dbReference type="SUPFAM" id="SSF51556">
    <property type="entry name" value="Metallo-dependent hydrolases"/>
    <property type="match status" value="1"/>
</dbReference>
<proteinExistence type="inferred from homology"/>
<protein>
    <recommendedName>
        <fullName evidence="1">Isoaspartyl dipeptidase</fullName>
        <ecNumber evidence="1">3.4.19.-</ecNumber>
    </recommendedName>
</protein>
<dbReference type="InterPro" id="IPR050378">
    <property type="entry name" value="Metallo-dep_Hydrolases_sf"/>
</dbReference>
<dbReference type="RefSeq" id="WP_092569901.1">
    <property type="nucleotide sequence ID" value="NZ_CALUDV010000002.1"/>
</dbReference>
<dbReference type="GO" id="GO:0008798">
    <property type="term" value="F:beta-aspartyl-peptidase activity"/>
    <property type="evidence" value="ECO:0007669"/>
    <property type="project" value="InterPro"/>
</dbReference>
<feature type="binding site" evidence="3">
    <location>
        <position position="130"/>
    </location>
    <ligand>
        <name>substrate</name>
    </ligand>
</feature>
<dbReference type="NCBIfam" id="TIGR01975">
    <property type="entry name" value="isoAsp_dipep"/>
    <property type="match status" value="1"/>
</dbReference>
<feature type="binding site" evidence="4">
    <location>
        <position position="63"/>
    </location>
    <ligand>
        <name>Zn(2+)</name>
        <dbReference type="ChEBI" id="CHEBI:29105"/>
        <label>1</label>
        <note>catalytic</note>
    </ligand>
</feature>
<evidence type="ECO:0000313" key="6">
    <source>
        <dbReference type="EMBL" id="SEP62290.1"/>
    </source>
</evidence>
<dbReference type="EC" id="3.4.19.-" evidence="1"/>
<keyword evidence="1 4" id="KW-0862">Zinc</keyword>
<organism evidence="6 7">
    <name type="scientific">Ignavigranum ruoffiae</name>
    <dbReference type="NCBI Taxonomy" id="89093"/>
    <lineage>
        <taxon>Bacteria</taxon>
        <taxon>Bacillati</taxon>
        <taxon>Bacillota</taxon>
        <taxon>Bacilli</taxon>
        <taxon>Lactobacillales</taxon>
        <taxon>Aerococcaceae</taxon>
        <taxon>Ignavigranum</taxon>
    </lineage>
</organism>
<feature type="binding site" evidence="4">
    <location>
        <position position="287"/>
    </location>
    <ligand>
        <name>Zn(2+)</name>
        <dbReference type="ChEBI" id="CHEBI:29105"/>
        <label>1</label>
        <note>catalytic</note>
    </ligand>
</feature>
<dbReference type="InterPro" id="IPR011059">
    <property type="entry name" value="Metal-dep_hydrolase_composite"/>
</dbReference>
<feature type="binding site" evidence="3">
    <location>
        <position position="227"/>
    </location>
    <ligand>
        <name>substrate</name>
    </ligand>
</feature>
<feature type="domain" description="Amidohydrolase-related" evidence="5">
    <location>
        <begin position="268"/>
        <end position="377"/>
    </location>
</feature>
<comment type="subcellular location">
    <subcellularLocation>
        <location evidence="1">Cytoplasm</location>
    </subcellularLocation>
</comment>
<feature type="binding site" evidence="3">
    <location>
        <position position="99"/>
    </location>
    <ligand>
        <name>substrate</name>
    </ligand>
</feature>
<dbReference type="GO" id="GO:0008237">
    <property type="term" value="F:metallopeptidase activity"/>
    <property type="evidence" value="ECO:0007669"/>
    <property type="project" value="UniProtKB-KW"/>
</dbReference>
<feature type="binding site" evidence="4">
    <location>
        <position position="61"/>
    </location>
    <ligand>
        <name>Zn(2+)</name>
        <dbReference type="ChEBI" id="CHEBI:29105"/>
        <label>1</label>
        <note>catalytic</note>
    </ligand>
</feature>
<comment type="PTM">
    <text evidence="1">Carboxylation allows a single lysine to coordinate two zinc ions.</text>
</comment>
<dbReference type="Gene3D" id="3.20.20.140">
    <property type="entry name" value="Metal-dependent hydrolases"/>
    <property type="match status" value="1"/>
</dbReference>
<dbReference type="Pfam" id="PF01979">
    <property type="entry name" value="Amidohydro_1"/>
    <property type="match status" value="1"/>
</dbReference>
<reference evidence="6 7" key="1">
    <citation type="submission" date="2016-10" db="EMBL/GenBank/DDBJ databases">
        <authorList>
            <person name="de Groot N.N."/>
        </authorList>
    </citation>
    <scope>NUCLEOTIDE SEQUENCE [LARGE SCALE GENOMIC DNA]</scope>
    <source>
        <strain evidence="6 7">DSM 15695</strain>
    </source>
</reference>
<feature type="binding site" evidence="4">
    <location>
        <position position="195"/>
    </location>
    <ligand>
        <name>Zn(2+)</name>
        <dbReference type="ChEBI" id="CHEBI:29105"/>
        <label>2</label>
        <note>catalytic</note>
    </ligand>
</feature>
<dbReference type="InterPro" id="IPR010229">
    <property type="entry name" value="Pept_M38_dipep"/>
</dbReference>
<dbReference type="Proteomes" id="UP000198833">
    <property type="component" value="Unassembled WGS sequence"/>
</dbReference>
<name>A0A1H8ZCY8_9LACT</name>
<sequence length="393" mass="41820">MKLIKNVQVYAPQPQGKQDILLAGGEIIAMADHLDISEDALELEIIDGQGMIACPGFIDAHFHLLGGGGENGYQNRTPEVQLTDLTLAGVTTACGLLGTDGEGRDDVALIAKAHALDIEGISTYVYIGNYRLPVKTVTDSIIKDMMVIDKAIGIGEIAIADHRNGAPTLEQFTHAAADARVGGLLTGKAGVVNIHVGPGQSKLDLIFQALETTDIPIATFYPTHIGRSQELVDEALKFAEMGGVFDVTGSEDPDQTQALDGEIPFRKILRQVLDKGLNPTCITLTSDGQGSLPVFDAAGNFLRIGVASSRSLLIGVKEAVQREDIPLEIALQTVTSNVAQILKLQDKGSLKVGYDADILLLDPESLDIQTVIAKGQVMVENGEAIRFGTFEKA</sequence>
<keyword evidence="1 4" id="KW-0479">Metal-binding</keyword>
<feature type="binding site" evidence="3">
    <location>
        <position position="163"/>
    </location>
    <ligand>
        <name>substrate</name>
    </ligand>
</feature>
<evidence type="ECO:0000259" key="5">
    <source>
        <dbReference type="Pfam" id="PF01979"/>
    </source>
</evidence>
<dbReference type="PANTHER" id="PTHR11647:SF1">
    <property type="entry name" value="COLLAPSIN RESPONSE MEDIATOR PROTEIN"/>
    <property type="match status" value="1"/>
</dbReference>
<evidence type="ECO:0000256" key="4">
    <source>
        <dbReference type="PIRSR" id="PIRSR001238-3"/>
    </source>
</evidence>
<keyword evidence="1" id="KW-0645">Protease</keyword>
<feature type="binding site" evidence="4">
    <location>
        <position position="224"/>
    </location>
    <ligand>
        <name>Zn(2+)</name>
        <dbReference type="ChEBI" id="CHEBI:29105"/>
        <label>2</label>
        <note>catalytic</note>
    </ligand>
</feature>
<feature type="binding site" evidence="3">
    <location>
        <begin position="68"/>
        <end position="70"/>
    </location>
    <ligand>
        <name>substrate</name>
    </ligand>
</feature>
<evidence type="ECO:0000256" key="2">
    <source>
        <dbReference type="PIRSR" id="PIRSR001238-1"/>
    </source>
</evidence>
<keyword evidence="1" id="KW-0378">Hydrolase</keyword>
<dbReference type="Gene3D" id="2.30.40.10">
    <property type="entry name" value="Urease, subunit C, domain 1"/>
    <property type="match status" value="1"/>
</dbReference>
<dbReference type="GO" id="GO:0016810">
    <property type="term" value="F:hydrolase activity, acting on carbon-nitrogen (but not peptide) bonds"/>
    <property type="evidence" value="ECO:0007669"/>
    <property type="project" value="InterPro"/>
</dbReference>
<dbReference type="STRING" id="89093.SAMN04488558_101218"/>
<feature type="binding site" evidence="3">
    <location>
        <position position="291"/>
    </location>
    <ligand>
        <name>substrate</name>
    </ligand>
</feature>
<evidence type="ECO:0000313" key="7">
    <source>
        <dbReference type="Proteomes" id="UP000198833"/>
    </source>
</evidence>
<dbReference type="InterPro" id="IPR032466">
    <property type="entry name" value="Metal_Hydrolase"/>
</dbReference>
<comment type="similarity">
    <text evidence="1">Belongs to the peptidase M38 family.</text>
</comment>
<dbReference type="AlphaFoldDB" id="A0A1H8ZCY8"/>
<keyword evidence="1" id="KW-0482">Metalloprotease</keyword>